<accession>A0A1C1YYW5</accession>
<dbReference type="STRING" id="1480615.AWJ14_00400"/>
<sequence length="106" mass="11967">MSSMNDREKAFENKFAHDAELKFKAEARRNKLLGLWAAELLGKSGQEAEDYAKSVVMADLEEVGDEDVFRKVRGDFDAAGVEQSDHQIRRHMQELLAVAVDQVQNS</sequence>
<dbReference type="EMBL" id="LQZT01000004">
    <property type="protein sequence ID" value="OCW58723.1"/>
    <property type="molecule type" value="Genomic_DNA"/>
</dbReference>
<dbReference type="OrthoDB" id="9810387at2"/>
<evidence type="ECO:0008006" key="3">
    <source>
        <dbReference type="Google" id="ProtNLM"/>
    </source>
</evidence>
<dbReference type="InterPro" id="IPR009945">
    <property type="entry name" value="ATPase_inh_sub_z"/>
</dbReference>
<protein>
    <recommendedName>
        <fullName evidence="3">Aldolase</fullName>
    </recommendedName>
</protein>
<dbReference type="Gene3D" id="1.10.790.20">
    <property type="entry name" value="Domain of unknown function DUF1476"/>
    <property type="match status" value="1"/>
</dbReference>
<gene>
    <name evidence="1" type="ORF">AWJ14_00400</name>
</gene>
<proteinExistence type="predicted"/>
<dbReference type="InterPro" id="IPR038293">
    <property type="entry name" value="ATPase_inh_sub_z_sf"/>
</dbReference>
<dbReference type="Pfam" id="PF07345">
    <property type="entry name" value="ATPaseInh_sub_z"/>
    <property type="match status" value="1"/>
</dbReference>
<dbReference type="AlphaFoldDB" id="A0A1C1YYW5"/>
<evidence type="ECO:0000313" key="2">
    <source>
        <dbReference type="Proteomes" id="UP000094795"/>
    </source>
</evidence>
<evidence type="ECO:0000313" key="1">
    <source>
        <dbReference type="EMBL" id="OCW58723.1"/>
    </source>
</evidence>
<dbReference type="PIRSF" id="PIRSF031780">
    <property type="entry name" value="UCP031780"/>
    <property type="match status" value="1"/>
</dbReference>
<reference evidence="1 2" key="1">
    <citation type="submission" date="2015-12" db="EMBL/GenBank/DDBJ databases">
        <authorList>
            <person name="Shamseldin A."/>
            <person name="Moawad H."/>
            <person name="Abd El-Rahim W.M."/>
            <person name="Sadowsky M.J."/>
        </authorList>
    </citation>
    <scope>NUCLEOTIDE SEQUENCE [LARGE SCALE GENOMIC DNA]</scope>
    <source>
        <strain evidence="1 2">JC234</strain>
    </source>
</reference>
<organism evidence="1 2">
    <name type="scientific">Hoeflea olei</name>
    <dbReference type="NCBI Taxonomy" id="1480615"/>
    <lineage>
        <taxon>Bacteria</taxon>
        <taxon>Pseudomonadati</taxon>
        <taxon>Pseudomonadota</taxon>
        <taxon>Alphaproteobacteria</taxon>
        <taxon>Hyphomicrobiales</taxon>
        <taxon>Rhizobiaceae</taxon>
        <taxon>Hoeflea</taxon>
    </lineage>
</organism>
<dbReference type="Proteomes" id="UP000094795">
    <property type="component" value="Unassembled WGS sequence"/>
</dbReference>
<name>A0A1C1YYW5_9HYPH</name>
<keyword evidence="2" id="KW-1185">Reference proteome</keyword>
<comment type="caution">
    <text evidence="1">The sequence shown here is derived from an EMBL/GenBank/DDBJ whole genome shotgun (WGS) entry which is preliminary data.</text>
</comment>
<dbReference type="RefSeq" id="WP_066175781.1">
    <property type="nucleotide sequence ID" value="NZ_LQZT01000004.1"/>
</dbReference>